<keyword evidence="2" id="KW-1185">Reference proteome</keyword>
<protein>
    <submittedName>
        <fullName evidence="1">DNA damage-inducible protein 1</fullName>
    </submittedName>
</protein>
<evidence type="ECO:0000313" key="2">
    <source>
        <dbReference type="Proteomes" id="UP001320706"/>
    </source>
</evidence>
<dbReference type="Proteomes" id="UP001320706">
    <property type="component" value="Unassembled WGS sequence"/>
</dbReference>
<proteinExistence type="predicted"/>
<evidence type="ECO:0000313" key="1">
    <source>
        <dbReference type="EMBL" id="KAK8213631.1"/>
    </source>
</evidence>
<sequence length="474" mass="51226">MARGEKWEGFCRAPVDDEADGVAPNVTININAPNHQYDQELLTLDLPASLSVADLKGFVNAETNIPTASQQFYLNGQPIVGDNKTLEEAGIKDGEMLAMLVRDPNMPAQRTQQRQRAAQGGQHPGETPSPEQIETIRLRLAGDGESLARIRNESPELANVVNDAQRFRQVFEQKMRDQMEADRARQDRIRLLNEDPFNVEAQREIEEAIRTERVMENVQHALEHNPEVFGYVTMLYINVEVNGHPVKAFVDSGAQSTVMSPDCAESCGIMRLIDKRFAGTAVGVGTAKILGRVHSAGIKIGNMVLASSFTVMEGKGVDLLLGLDMLKRHQATIDLKKNKLCFEGNEVEFLPENEIPKHGLGGKEEMIEGPDGQKIGAESGVVTQPGTSGKAPQTNGNFKGQGQTTGSGGPNLMPTPGASQAGSSRAPAPASQRPTHSNEKIDTLQSLGMSREQAVAALDATDGNVDLAAGFLFD</sequence>
<dbReference type="EMBL" id="JAMKPW020000011">
    <property type="protein sequence ID" value="KAK8213631.1"/>
    <property type="molecule type" value="Genomic_DNA"/>
</dbReference>
<reference evidence="1" key="1">
    <citation type="submission" date="2024-02" db="EMBL/GenBank/DDBJ databases">
        <title>Metagenome Assembled Genome of Zalaria obscura JY119.</title>
        <authorList>
            <person name="Vighnesh L."/>
            <person name="Jagadeeshwari U."/>
            <person name="Venkata Ramana C."/>
            <person name="Sasikala C."/>
        </authorList>
    </citation>
    <scope>NUCLEOTIDE SEQUENCE</scope>
    <source>
        <strain evidence="1">JY119</strain>
    </source>
</reference>
<organism evidence="1 2">
    <name type="scientific">Zalaria obscura</name>
    <dbReference type="NCBI Taxonomy" id="2024903"/>
    <lineage>
        <taxon>Eukaryota</taxon>
        <taxon>Fungi</taxon>
        <taxon>Dikarya</taxon>
        <taxon>Ascomycota</taxon>
        <taxon>Pezizomycotina</taxon>
        <taxon>Dothideomycetes</taxon>
        <taxon>Dothideomycetidae</taxon>
        <taxon>Dothideales</taxon>
        <taxon>Zalariaceae</taxon>
        <taxon>Zalaria</taxon>
    </lineage>
</organism>
<accession>A0ACC3SHW5</accession>
<name>A0ACC3SHW5_9PEZI</name>
<comment type="caution">
    <text evidence="1">The sequence shown here is derived from an EMBL/GenBank/DDBJ whole genome shotgun (WGS) entry which is preliminary data.</text>
</comment>
<gene>
    <name evidence="1" type="primary">DDI1</name>
    <name evidence="1" type="ORF">M8818_002935</name>
</gene>